<protein>
    <submittedName>
        <fullName evidence="5">Docking protein 2 isoform a</fullName>
    </submittedName>
</protein>
<accession>A0ABD2D5S7</accession>
<evidence type="ECO:0000256" key="2">
    <source>
        <dbReference type="ARBA" id="ARBA00022553"/>
    </source>
</evidence>
<feature type="non-terminal residue" evidence="5">
    <location>
        <position position="206"/>
    </location>
</feature>
<dbReference type="SMART" id="SM01244">
    <property type="entry name" value="IRS"/>
    <property type="match status" value="1"/>
</dbReference>
<dbReference type="InterPro" id="IPR001849">
    <property type="entry name" value="PH_domain"/>
</dbReference>
<dbReference type="AlphaFoldDB" id="A0ABD2D5S7"/>
<dbReference type="Pfam" id="PF00169">
    <property type="entry name" value="PH"/>
    <property type="match status" value="1"/>
</dbReference>
<organism evidence="5 6">
    <name type="scientific">Daubentonia madagascariensis</name>
    <name type="common">Aye-aye</name>
    <name type="synonym">Sciurus madagascariensis</name>
    <dbReference type="NCBI Taxonomy" id="31869"/>
    <lineage>
        <taxon>Eukaryota</taxon>
        <taxon>Metazoa</taxon>
        <taxon>Chordata</taxon>
        <taxon>Craniata</taxon>
        <taxon>Vertebrata</taxon>
        <taxon>Euteleostomi</taxon>
        <taxon>Mammalia</taxon>
        <taxon>Eutheria</taxon>
        <taxon>Euarchontoglires</taxon>
        <taxon>Primates</taxon>
        <taxon>Strepsirrhini</taxon>
        <taxon>Chiromyiformes</taxon>
        <taxon>Daubentoniidae</taxon>
        <taxon>Daubentonia</taxon>
    </lineage>
</organism>
<evidence type="ECO:0000313" key="5">
    <source>
        <dbReference type="EMBL" id="KAL2761825.1"/>
    </source>
</evidence>
<dbReference type="Proteomes" id="UP001610411">
    <property type="component" value="Unassembled WGS sequence"/>
</dbReference>
<keyword evidence="6" id="KW-1185">Reference proteome</keyword>
<dbReference type="InterPro" id="IPR011993">
    <property type="entry name" value="PH-like_dom_sf"/>
</dbReference>
<name>A0ABD2D5S7_DAUMA</name>
<reference evidence="5 6" key="1">
    <citation type="journal article" date="2024" name="G3 (Bethesda)">
        <title>A hybrid genome assembly of the endangered aye-aye (Daubentonia madagascariensis).</title>
        <authorList>
            <person name="Versoza C.J."/>
            <person name="Pfeifer S.P."/>
        </authorList>
    </citation>
    <scope>NUCLEOTIDE SEQUENCE [LARGE SCALE GENOMIC DNA]</scope>
    <source>
        <strain evidence="5">6821</strain>
    </source>
</reference>
<gene>
    <name evidence="5" type="ORF">WCI35_032004</name>
</gene>
<dbReference type="PANTHER" id="PTHR21258:SF14">
    <property type="entry name" value="DOCKING PROTEIN 2"/>
    <property type="match status" value="1"/>
</dbReference>
<dbReference type="InterPro" id="IPR002404">
    <property type="entry name" value="IRS_PTB"/>
</dbReference>
<dbReference type="FunFam" id="2.30.29.30:FF:000213">
    <property type="entry name" value="Docking protein 3"/>
    <property type="match status" value="1"/>
</dbReference>
<sequence length="206" mass="22975">MGDAAVKQGCLYLQQQQTFGKKWRRFGAVLYGGSGCALARLELQESPEKPRRGEAARRVIRLSDCLRVAQAGGEASSPRDTSAFFLETKERLYLLAAPAAERGDWMQAICLLAFPGQRKELSGPEGRSGQPCMEENELYSSSASVVPCKEFAVIMRPTEASERCRLRGSCTLRTGESALELWGGPEPGSRLYEWPYRFLRRFGRDK</sequence>
<comment type="similarity">
    <text evidence="1">Belongs to the DOK family. Type A subfamily.</text>
</comment>
<evidence type="ECO:0000313" key="6">
    <source>
        <dbReference type="Proteomes" id="UP001610411"/>
    </source>
</evidence>
<dbReference type="Gene3D" id="2.30.29.30">
    <property type="entry name" value="Pleckstrin-homology domain (PH domain)/Phosphotyrosine-binding domain (PTB)"/>
    <property type="match status" value="2"/>
</dbReference>
<evidence type="ECO:0000259" key="3">
    <source>
        <dbReference type="PROSITE" id="PS50003"/>
    </source>
</evidence>
<comment type="caution">
    <text evidence="5">The sequence shown here is derived from an EMBL/GenBank/DDBJ whole genome shotgun (WGS) entry which is preliminary data.</text>
</comment>
<evidence type="ECO:0000259" key="4">
    <source>
        <dbReference type="PROSITE" id="PS51064"/>
    </source>
</evidence>
<dbReference type="SUPFAM" id="SSF50729">
    <property type="entry name" value="PH domain-like"/>
    <property type="match status" value="2"/>
</dbReference>
<dbReference type="PROSITE" id="PS50003">
    <property type="entry name" value="PH_DOMAIN"/>
    <property type="match status" value="1"/>
</dbReference>
<evidence type="ECO:0000256" key="1">
    <source>
        <dbReference type="ARBA" id="ARBA00010955"/>
    </source>
</evidence>
<dbReference type="GO" id="GO:0005737">
    <property type="term" value="C:cytoplasm"/>
    <property type="evidence" value="ECO:0007669"/>
    <property type="project" value="UniProtKB-ARBA"/>
</dbReference>
<dbReference type="InterPro" id="IPR050996">
    <property type="entry name" value="Docking_Protein_DOK"/>
</dbReference>
<keyword evidence="2" id="KW-0597">Phosphoprotein</keyword>
<proteinExistence type="inferred from homology"/>
<dbReference type="EMBL" id="JBFSEQ010000014">
    <property type="protein sequence ID" value="KAL2761825.1"/>
    <property type="molecule type" value="Genomic_DNA"/>
</dbReference>
<feature type="domain" description="PH" evidence="3">
    <location>
        <begin position="4"/>
        <end position="114"/>
    </location>
</feature>
<feature type="domain" description="IRS-type PTB" evidence="4">
    <location>
        <begin position="147"/>
        <end position="206"/>
    </location>
</feature>
<dbReference type="PANTHER" id="PTHR21258">
    <property type="entry name" value="DOCKING PROTEIN RELATED"/>
    <property type="match status" value="1"/>
</dbReference>
<dbReference type="SMART" id="SM00233">
    <property type="entry name" value="PH"/>
    <property type="match status" value="1"/>
</dbReference>
<dbReference type="Pfam" id="PF02174">
    <property type="entry name" value="IRS"/>
    <property type="match status" value="1"/>
</dbReference>
<dbReference type="PROSITE" id="PS51064">
    <property type="entry name" value="IRS_PTB"/>
    <property type="match status" value="1"/>
</dbReference>